<evidence type="ECO:0000313" key="12">
    <source>
        <dbReference type="EMBL" id="GMS94957.1"/>
    </source>
</evidence>
<dbReference type="GO" id="GO:0042761">
    <property type="term" value="P:very long-chain fatty acid biosynthetic process"/>
    <property type="evidence" value="ECO:0007669"/>
    <property type="project" value="TreeGrafter"/>
</dbReference>
<keyword evidence="8 11" id="KW-0443">Lipid metabolism</keyword>
<evidence type="ECO:0000313" key="13">
    <source>
        <dbReference type="Proteomes" id="UP001432027"/>
    </source>
</evidence>
<comment type="caution">
    <text evidence="12">The sequence shown here is derived from an EMBL/GenBank/DDBJ whole genome shotgun (WGS) entry which is preliminary data.</text>
</comment>
<evidence type="ECO:0000256" key="3">
    <source>
        <dbReference type="ARBA" id="ARBA00022516"/>
    </source>
</evidence>
<comment type="similarity">
    <text evidence="11">Belongs to the ELO family.</text>
</comment>
<dbReference type="PANTHER" id="PTHR11157">
    <property type="entry name" value="FATTY ACID ACYL TRANSFERASE-RELATED"/>
    <property type="match status" value="1"/>
</dbReference>
<evidence type="ECO:0000256" key="1">
    <source>
        <dbReference type="ARBA" id="ARBA00004141"/>
    </source>
</evidence>
<keyword evidence="10 11" id="KW-0275">Fatty acid biosynthesis</keyword>
<feature type="transmembrane region" description="Helical" evidence="11">
    <location>
        <begin position="244"/>
        <end position="265"/>
    </location>
</feature>
<evidence type="ECO:0000256" key="5">
    <source>
        <dbReference type="ARBA" id="ARBA00022692"/>
    </source>
</evidence>
<dbReference type="PANTHER" id="PTHR11157:SF30">
    <property type="entry name" value="ELONGATION OF LONG CHAIN FATTY ACIDS PROTEIN 2"/>
    <property type="match status" value="1"/>
</dbReference>
<evidence type="ECO:0000256" key="9">
    <source>
        <dbReference type="ARBA" id="ARBA00023136"/>
    </source>
</evidence>
<comment type="pathway">
    <text evidence="2">Lipid metabolism; fatty acid biosynthesis.</text>
</comment>
<evidence type="ECO:0000256" key="11">
    <source>
        <dbReference type="RuleBase" id="RU361115"/>
    </source>
</evidence>
<sequence>SFASFRTPVTYTDMFFGEWNQDKTKYFMENTHLPISIMVTAAYLMMVRFGPKFMEHRKAFDLRSSLTAWNMALFAYSALSLVILVPHLMKTMYKGGVIRTICNTDDLYTNPISGFYGWLFCMSKGPELIDTVYLILRKRPVIFMHWYHHSVTFLFGQIFYTSFVPWARWGVIINLGVHTVIYYALRAWGVKTDRWVSKLITCTQSLSLQITQFASMFYFAGVLMNEYSTKGLHDCDLMLDKMGLGFVIVCSYLYLFCQYFHNTYIQNNSLTRPK</sequence>
<feature type="transmembrane region" description="Helical" evidence="11">
    <location>
        <begin position="143"/>
        <end position="160"/>
    </location>
</feature>
<dbReference type="GO" id="GO:0019367">
    <property type="term" value="P:fatty acid elongation, saturated fatty acid"/>
    <property type="evidence" value="ECO:0007669"/>
    <property type="project" value="TreeGrafter"/>
</dbReference>
<evidence type="ECO:0000256" key="8">
    <source>
        <dbReference type="ARBA" id="ARBA00023098"/>
    </source>
</evidence>
<protein>
    <recommendedName>
        <fullName evidence="11">Elongation of very long chain fatty acids protein</fullName>
        <ecNumber evidence="11">2.3.1.199</ecNumber>
    </recommendedName>
    <alternativeName>
        <fullName evidence="11">Very-long-chain 3-oxoacyl-CoA synthase</fullName>
    </alternativeName>
</protein>
<keyword evidence="9 11" id="KW-0472">Membrane</keyword>
<keyword evidence="7 11" id="KW-1133">Transmembrane helix</keyword>
<keyword evidence="4 11" id="KW-0808">Transferase</keyword>
<feature type="transmembrane region" description="Helical" evidence="11">
    <location>
        <begin position="32"/>
        <end position="50"/>
    </location>
</feature>
<feature type="transmembrane region" description="Helical" evidence="11">
    <location>
        <begin position="71"/>
        <end position="89"/>
    </location>
</feature>
<feature type="non-terminal residue" evidence="12">
    <location>
        <position position="274"/>
    </location>
</feature>
<reference evidence="12" key="1">
    <citation type="submission" date="2023-10" db="EMBL/GenBank/DDBJ databases">
        <title>Genome assembly of Pristionchus species.</title>
        <authorList>
            <person name="Yoshida K."/>
            <person name="Sommer R.J."/>
        </authorList>
    </citation>
    <scope>NUCLEOTIDE SEQUENCE</scope>
    <source>
        <strain evidence="12">RS0144</strain>
    </source>
</reference>
<evidence type="ECO:0000256" key="10">
    <source>
        <dbReference type="ARBA" id="ARBA00023160"/>
    </source>
</evidence>
<organism evidence="12 13">
    <name type="scientific">Pristionchus entomophagus</name>
    <dbReference type="NCBI Taxonomy" id="358040"/>
    <lineage>
        <taxon>Eukaryota</taxon>
        <taxon>Metazoa</taxon>
        <taxon>Ecdysozoa</taxon>
        <taxon>Nematoda</taxon>
        <taxon>Chromadorea</taxon>
        <taxon>Rhabditida</taxon>
        <taxon>Rhabditina</taxon>
        <taxon>Diplogasteromorpha</taxon>
        <taxon>Diplogasteroidea</taxon>
        <taxon>Neodiplogasteridae</taxon>
        <taxon>Pristionchus</taxon>
    </lineage>
</organism>
<dbReference type="GO" id="GO:0034625">
    <property type="term" value="P:fatty acid elongation, monounsaturated fatty acid"/>
    <property type="evidence" value="ECO:0007669"/>
    <property type="project" value="TreeGrafter"/>
</dbReference>
<feature type="non-terminal residue" evidence="12">
    <location>
        <position position="1"/>
    </location>
</feature>
<comment type="catalytic activity">
    <reaction evidence="11">
        <text>a very-long-chain acyl-CoA + malonyl-CoA + H(+) = a very-long-chain 3-oxoacyl-CoA + CO2 + CoA</text>
        <dbReference type="Rhea" id="RHEA:32727"/>
        <dbReference type="ChEBI" id="CHEBI:15378"/>
        <dbReference type="ChEBI" id="CHEBI:16526"/>
        <dbReference type="ChEBI" id="CHEBI:57287"/>
        <dbReference type="ChEBI" id="CHEBI:57384"/>
        <dbReference type="ChEBI" id="CHEBI:90725"/>
        <dbReference type="ChEBI" id="CHEBI:90736"/>
        <dbReference type="EC" id="2.3.1.199"/>
    </reaction>
</comment>
<comment type="subcellular location">
    <subcellularLocation>
        <location evidence="1">Membrane</location>
        <topology evidence="1">Multi-pass membrane protein</topology>
    </subcellularLocation>
</comment>
<dbReference type="Proteomes" id="UP001432027">
    <property type="component" value="Unassembled WGS sequence"/>
</dbReference>
<dbReference type="GO" id="GO:0030148">
    <property type="term" value="P:sphingolipid biosynthetic process"/>
    <property type="evidence" value="ECO:0007669"/>
    <property type="project" value="TreeGrafter"/>
</dbReference>
<dbReference type="GO" id="GO:0034626">
    <property type="term" value="P:fatty acid elongation, polyunsaturated fatty acid"/>
    <property type="evidence" value="ECO:0007669"/>
    <property type="project" value="TreeGrafter"/>
</dbReference>
<dbReference type="GO" id="GO:0009922">
    <property type="term" value="F:fatty acid elongase activity"/>
    <property type="evidence" value="ECO:0007669"/>
    <property type="project" value="UniProtKB-EC"/>
</dbReference>
<gene>
    <name evidence="12" type="ORF">PENTCL1PPCAC_17132</name>
</gene>
<dbReference type="EMBL" id="BTSX01000004">
    <property type="protein sequence ID" value="GMS94957.1"/>
    <property type="molecule type" value="Genomic_DNA"/>
</dbReference>
<feature type="transmembrane region" description="Helical" evidence="11">
    <location>
        <begin position="206"/>
        <end position="224"/>
    </location>
</feature>
<proteinExistence type="inferred from homology"/>
<keyword evidence="13" id="KW-1185">Reference proteome</keyword>
<name>A0AAV5TL27_9BILA</name>
<keyword evidence="3 11" id="KW-0444">Lipid biosynthesis</keyword>
<dbReference type="GO" id="GO:0005789">
    <property type="term" value="C:endoplasmic reticulum membrane"/>
    <property type="evidence" value="ECO:0007669"/>
    <property type="project" value="TreeGrafter"/>
</dbReference>
<evidence type="ECO:0000256" key="4">
    <source>
        <dbReference type="ARBA" id="ARBA00022679"/>
    </source>
</evidence>
<keyword evidence="6 11" id="KW-0276">Fatty acid metabolism</keyword>
<dbReference type="AlphaFoldDB" id="A0AAV5TL27"/>
<keyword evidence="5 11" id="KW-0812">Transmembrane</keyword>
<evidence type="ECO:0000256" key="2">
    <source>
        <dbReference type="ARBA" id="ARBA00005194"/>
    </source>
</evidence>
<accession>A0AAV5TL27</accession>
<dbReference type="InterPro" id="IPR002076">
    <property type="entry name" value="ELO_fam"/>
</dbReference>
<evidence type="ECO:0000256" key="7">
    <source>
        <dbReference type="ARBA" id="ARBA00022989"/>
    </source>
</evidence>
<dbReference type="EC" id="2.3.1.199" evidence="11"/>
<dbReference type="Pfam" id="PF01151">
    <property type="entry name" value="ELO"/>
    <property type="match status" value="1"/>
</dbReference>
<feature type="transmembrane region" description="Helical" evidence="11">
    <location>
        <begin position="166"/>
        <end position="185"/>
    </location>
</feature>
<evidence type="ECO:0000256" key="6">
    <source>
        <dbReference type="ARBA" id="ARBA00022832"/>
    </source>
</evidence>